<keyword evidence="6" id="KW-0547">Nucleotide-binding</keyword>
<organism evidence="11 12">
    <name type="scientific">Novosphingobium aureum</name>
    <dbReference type="NCBI Taxonomy" id="2792964"/>
    <lineage>
        <taxon>Bacteria</taxon>
        <taxon>Pseudomonadati</taxon>
        <taxon>Pseudomonadota</taxon>
        <taxon>Alphaproteobacteria</taxon>
        <taxon>Sphingomonadales</taxon>
        <taxon>Sphingomonadaceae</taxon>
        <taxon>Novosphingobium</taxon>
    </lineage>
</organism>
<dbReference type="InterPro" id="IPR003439">
    <property type="entry name" value="ABC_transporter-like_ATP-bd"/>
</dbReference>
<dbReference type="GO" id="GO:0016887">
    <property type="term" value="F:ATP hydrolysis activity"/>
    <property type="evidence" value="ECO:0007669"/>
    <property type="project" value="InterPro"/>
</dbReference>
<evidence type="ECO:0000256" key="3">
    <source>
        <dbReference type="ARBA" id="ARBA00022448"/>
    </source>
</evidence>
<evidence type="ECO:0000256" key="7">
    <source>
        <dbReference type="ARBA" id="ARBA00022840"/>
    </source>
</evidence>
<evidence type="ECO:0000256" key="1">
    <source>
        <dbReference type="ARBA" id="ARBA00004417"/>
    </source>
</evidence>
<dbReference type="InterPro" id="IPR017871">
    <property type="entry name" value="ABC_transporter-like_CS"/>
</dbReference>
<comment type="subcellular location">
    <subcellularLocation>
        <location evidence="1">Cell inner membrane</location>
        <topology evidence="1">Peripheral membrane protein</topology>
    </subcellularLocation>
</comment>
<dbReference type="CDD" id="cd03257">
    <property type="entry name" value="ABC_NikE_OppD_transporters"/>
    <property type="match status" value="1"/>
</dbReference>
<evidence type="ECO:0000256" key="8">
    <source>
        <dbReference type="ARBA" id="ARBA00022967"/>
    </source>
</evidence>
<keyword evidence="7 11" id="KW-0067">ATP-binding</keyword>
<dbReference type="GO" id="GO:0005524">
    <property type="term" value="F:ATP binding"/>
    <property type="evidence" value="ECO:0007669"/>
    <property type="project" value="UniProtKB-KW"/>
</dbReference>
<keyword evidence="8" id="KW-1278">Translocase</keyword>
<evidence type="ECO:0000256" key="6">
    <source>
        <dbReference type="ARBA" id="ARBA00022741"/>
    </source>
</evidence>
<keyword evidence="12" id="KW-1185">Reference proteome</keyword>
<name>A0A931MMI2_9SPHN</name>
<dbReference type="Proteomes" id="UP000617634">
    <property type="component" value="Unassembled WGS sequence"/>
</dbReference>
<evidence type="ECO:0000313" key="11">
    <source>
        <dbReference type="EMBL" id="MBH0114459.1"/>
    </source>
</evidence>
<evidence type="ECO:0000259" key="10">
    <source>
        <dbReference type="PROSITE" id="PS50893"/>
    </source>
</evidence>
<reference evidence="11" key="1">
    <citation type="submission" date="2020-11" db="EMBL/GenBank/DDBJ databases">
        <title>Novosphingobium aureum sp. nov., a marine bacterium isolated from sediment of a salt flat.</title>
        <authorList>
            <person name="Yoo Y."/>
            <person name="Kim J.-J."/>
        </authorList>
    </citation>
    <scope>NUCLEOTIDE SEQUENCE</scope>
    <source>
        <strain evidence="11">YJ-S2-02</strain>
    </source>
</reference>
<evidence type="ECO:0000313" key="12">
    <source>
        <dbReference type="Proteomes" id="UP000617634"/>
    </source>
</evidence>
<feature type="domain" description="ABC transporter" evidence="10">
    <location>
        <begin position="6"/>
        <end position="252"/>
    </location>
</feature>
<dbReference type="InterPro" id="IPR027417">
    <property type="entry name" value="P-loop_NTPase"/>
</dbReference>
<keyword evidence="3" id="KW-0813">Transport</keyword>
<protein>
    <submittedName>
        <fullName evidence="11">ABC transporter ATP-binding protein</fullName>
    </submittedName>
</protein>
<sequence length="270" mass="28427">MSDPVLAVEHLSIAARASGAAILRDVSFSLERGRVLGIVGESGSGKSTLAMAIAGLLAPGLAVSEGSITLEGQDLAALSPRDRRRLNGSAIGYVFQDPLAAFNPVRPIGSLLIETLMRHRRIGRSEAREIAAARLAQMQLPDPEGILARYPHELSGGQRQRVMIALAVLNDPGLLIADEPTTALDATVQLGILALLRREAATRASILITHDLGVAVSLCDEIIVLREGAVVERGGARALVADPREDYTRMLVDAAASFGLTRPAPTSEGP</sequence>
<proteinExistence type="inferred from homology"/>
<dbReference type="PANTHER" id="PTHR43297:SF14">
    <property type="entry name" value="ATPASE AAA-TYPE CORE DOMAIN-CONTAINING PROTEIN"/>
    <property type="match status" value="1"/>
</dbReference>
<keyword evidence="4" id="KW-1003">Cell membrane</keyword>
<dbReference type="InterPro" id="IPR003593">
    <property type="entry name" value="AAA+_ATPase"/>
</dbReference>
<comment type="similarity">
    <text evidence="2">Belongs to the ABC transporter superfamily.</text>
</comment>
<dbReference type="PROSITE" id="PS50893">
    <property type="entry name" value="ABC_TRANSPORTER_2"/>
    <property type="match status" value="1"/>
</dbReference>
<dbReference type="GO" id="GO:0005886">
    <property type="term" value="C:plasma membrane"/>
    <property type="evidence" value="ECO:0007669"/>
    <property type="project" value="UniProtKB-SubCell"/>
</dbReference>
<evidence type="ECO:0000256" key="2">
    <source>
        <dbReference type="ARBA" id="ARBA00005417"/>
    </source>
</evidence>
<dbReference type="EMBL" id="JADZGI010000003">
    <property type="protein sequence ID" value="MBH0114459.1"/>
    <property type="molecule type" value="Genomic_DNA"/>
</dbReference>
<gene>
    <name evidence="11" type="ORF">I5E68_16050</name>
</gene>
<dbReference type="Pfam" id="PF00005">
    <property type="entry name" value="ABC_tran"/>
    <property type="match status" value="1"/>
</dbReference>
<dbReference type="SMART" id="SM00382">
    <property type="entry name" value="AAA"/>
    <property type="match status" value="1"/>
</dbReference>
<dbReference type="AlphaFoldDB" id="A0A931MMI2"/>
<dbReference type="RefSeq" id="WP_197165866.1">
    <property type="nucleotide sequence ID" value="NZ_JADZGI010000003.1"/>
</dbReference>
<evidence type="ECO:0000256" key="5">
    <source>
        <dbReference type="ARBA" id="ARBA00022519"/>
    </source>
</evidence>
<dbReference type="InterPro" id="IPR050388">
    <property type="entry name" value="ABC_Ni/Peptide_Import"/>
</dbReference>
<dbReference type="SUPFAM" id="SSF52540">
    <property type="entry name" value="P-loop containing nucleoside triphosphate hydrolases"/>
    <property type="match status" value="1"/>
</dbReference>
<evidence type="ECO:0000256" key="9">
    <source>
        <dbReference type="ARBA" id="ARBA00023136"/>
    </source>
</evidence>
<dbReference type="Gene3D" id="3.40.50.300">
    <property type="entry name" value="P-loop containing nucleotide triphosphate hydrolases"/>
    <property type="match status" value="1"/>
</dbReference>
<keyword evidence="9" id="KW-0472">Membrane</keyword>
<comment type="caution">
    <text evidence="11">The sequence shown here is derived from an EMBL/GenBank/DDBJ whole genome shotgun (WGS) entry which is preliminary data.</text>
</comment>
<evidence type="ECO:0000256" key="4">
    <source>
        <dbReference type="ARBA" id="ARBA00022475"/>
    </source>
</evidence>
<dbReference type="PROSITE" id="PS00211">
    <property type="entry name" value="ABC_TRANSPORTER_1"/>
    <property type="match status" value="1"/>
</dbReference>
<dbReference type="PANTHER" id="PTHR43297">
    <property type="entry name" value="OLIGOPEPTIDE TRANSPORT ATP-BINDING PROTEIN APPD"/>
    <property type="match status" value="1"/>
</dbReference>
<keyword evidence="5" id="KW-0997">Cell inner membrane</keyword>
<accession>A0A931MMI2</accession>